<dbReference type="NCBIfam" id="TIGR00074">
    <property type="entry name" value="hypC_hupF"/>
    <property type="match status" value="1"/>
</dbReference>
<dbReference type="eggNOG" id="COG0298">
    <property type="taxonomic scope" value="Bacteria"/>
</dbReference>
<reference evidence="3" key="2">
    <citation type="submission" date="2011-03" db="EMBL/GenBank/DDBJ databases">
        <title>The complete genome of Hippea maritima DSM 10411.</title>
        <authorList>
            <consortium name="US DOE Joint Genome Institute (JGI-PGF)"/>
            <person name="Lucas S."/>
            <person name="Copeland A."/>
            <person name="Lapidus A."/>
            <person name="Bruce D."/>
            <person name="Goodwin L."/>
            <person name="Pitluck S."/>
            <person name="Peters L."/>
            <person name="Kyrpides N."/>
            <person name="Mavromatis K."/>
            <person name="Pagani I."/>
            <person name="Ivanova N."/>
            <person name="Mikhailova N."/>
            <person name="Lu M."/>
            <person name="Detter J.C."/>
            <person name="Tapia R."/>
            <person name="Han C."/>
            <person name="Land M."/>
            <person name="Hauser L."/>
            <person name="Markowitz V."/>
            <person name="Cheng J.-F."/>
            <person name="Hugenholtz P."/>
            <person name="Woyke T."/>
            <person name="Wu D."/>
            <person name="Spring S."/>
            <person name="Schroeder M."/>
            <person name="Brambilla E."/>
            <person name="Klenk H.-P."/>
            <person name="Eisen J.A."/>
        </authorList>
    </citation>
    <scope>NUCLEOTIDE SEQUENCE [LARGE SCALE GENOMIC DNA]</scope>
    <source>
        <strain evidence="3">ATCC 700847 / DSM 10411 / MH2</strain>
    </source>
</reference>
<dbReference type="GO" id="GO:0005506">
    <property type="term" value="F:iron ion binding"/>
    <property type="evidence" value="ECO:0007669"/>
    <property type="project" value="TreeGrafter"/>
</dbReference>
<dbReference type="AlphaFoldDB" id="F2LXG7"/>
<dbReference type="Gene3D" id="2.30.30.140">
    <property type="match status" value="1"/>
</dbReference>
<evidence type="ECO:0000313" key="3">
    <source>
        <dbReference type="Proteomes" id="UP000008139"/>
    </source>
</evidence>
<dbReference type="RefSeq" id="WP_013682313.1">
    <property type="nucleotide sequence ID" value="NC_015318.1"/>
</dbReference>
<organism evidence="2 3">
    <name type="scientific">Hippea maritima (strain ATCC 700847 / DSM 10411 / MH2)</name>
    <dbReference type="NCBI Taxonomy" id="760142"/>
    <lineage>
        <taxon>Bacteria</taxon>
        <taxon>Pseudomonadati</taxon>
        <taxon>Campylobacterota</taxon>
        <taxon>Desulfurellia</taxon>
        <taxon>Desulfurellales</taxon>
        <taxon>Hippeaceae</taxon>
        <taxon>Hippea</taxon>
    </lineage>
</organism>
<protein>
    <submittedName>
        <fullName evidence="2">Hydrogenase assembly chaperone hypC/hupF</fullName>
    </submittedName>
</protein>
<accession>F2LXG7</accession>
<comment type="similarity">
    <text evidence="1">Belongs to the HupF/HypC family.</text>
</comment>
<dbReference type="GO" id="GO:1902670">
    <property type="term" value="F:carbon dioxide binding"/>
    <property type="evidence" value="ECO:0007669"/>
    <property type="project" value="TreeGrafter"/>
</dbReference>
<dbReference type="EMBL" id="CP002606">
    <property type="protein sequence ID" value="AEA34281.1"/>
    <property type="molecule type" value="Genomic_DNA"/>
</dbReference>
<dbReference type="SUPFAM" id="SSF159127">
    <property type="entry name" value="HupF/HypC-like"/>
    <property type="match status" value="1"/>
</dbReference>
<dbReference type="STRING" id="760142.Hipma_1324"/>
<dbReference type="PANTHER" id="PTHR35177">
    <property type="entry name" value="HYDROGENASE MATURATION FACTOR HYBG"/>
    <property type="match status" value="1"/>
</dbReference>
<dbReference type="PANTHER" id="PTHR35177:SF2">
    <property type="entry name" value="HYDROGENASE MATURATION FACTOR HYBG"/>
    <property type="match status" value="1"/>
</dbReference>
<gene>
    <name evidence="2" type="ordered locus">Hipma_1324</name>
</gene>
<name>F2LXG7_HIPMA</name>
<keyword evidence="3" id="KW-1185">Reference proteome</keyword>
<proteinExistence type="inferred from homology"/>
<dbReference type="PRINTS" id="PR00445">
    <property type="entry name" value="HUPFHYPC"/>
</dbReference>
<sequence length="82" mass="8922">MCLGIAMKVVEIYDGGLNGVVEAGGVKRHCFFHMIDDLKVGDYVIVHAGCAIEKIEEEEAQENLKLIEQCLLGEEAGGQDKT</sequence>
<evidence type="ECO:0000313" key="2">
    <source>
        <dbReference type="EMBL" id="AEA34281.1"/>
    </source>
</evidence>
<dbReference type="GO" id="GO:0051604">
    <property type="term" value="P:protein maturation"/>
    <property type="evidence" value="ECO:0007669"/>
    <property type="project" value="TreeGrafter"/>
</dbReference>
<dbReference type="HOGENOM" id="CLU_159381_2_2_7"/>
<dbReference type="InParanoid" id="F2LXG7"/>
<dbReference type="InterPro" id="IPR001109">
    <property type="entry name" value="Hydrogenase_HupF/HypC"/>
</dbReference>
<dbReference type="Proteomes" id="UP000008139">
    <property type="component" value="Chromosome"/>
</dbReference>
<reference evidence="2 3" key="1">
    <citation type="journal article" date="2011" name="Stand. Genomic Sci.">
        <title>Complete genome sequence of the thermophilic sulfur-reducer Hippea maritima type strain (MH(2)).</title>
        <authorList>
            <person name="Huntemann M."/>
            <person name="Lu M."/>
            <person name="Nolan M."/>
            <person name="Lapidus A."/>
            <person name="Lucas S."/>
            <person name="Hammon N."/>
            <person name="Deshpande S."/>
            <person name="Cheng J.F."/>
            <person name="Tapia R."/>
            <person name="Han C."/>
            <person name="Goodwin L."/>
            <person name="Pitluck S."/>
            <person name="Liolios K."/>
            <person name="Pagani I."/>
            <person name="Ivanova N."/>
            <person name="Ovchinikova G."/>
            <person name="Pati A."/>
            <person name="Chen A."/>
            <person name="Palaniappan K."/>
            <person name="Land M."/>
            <person name="Hauser L."/>
            <person name="Jeffries C.D."/>
            <person name="Detter J.C."/>
            <person name="Brambilla E.M."/>
            <person name="Rohde M."/>
            <person name="Spring S."/>
            <person name="Goker M."/>
            <person name="Woyke T."/>
            <person name="Bristow J."/>
            <person name="Eisen J.A."/>
            <person name="Markowitz V."/>
            <person name="Hugenholtz P."/>
            <person name="Kyrpides N.C."/>
            <person name="Klenk H.P."/>
            <person name="Mavromatis K."/>
        </authorList>
    </citation>
    <scope>NUCLEOTIDE SEQUENCE [LARGE SCALE GENOMIC DNA]</scope>
    <source>
        <strain evidence="3">ATCC 700847 / DSM 10411 / MH2</strain>
    </source>
</reference>
<dbReference type="OrthoDB" id="9806017at2"/>
<dbReference type="Pfam" id="PF01455">
    <property type="entry name" value="HupF_HypC"/>
    <property type="match status" value="1"/>
</dbReference>
<evidence type="ECO:0000256" key="1">
    <source>
        <dbReference type="ARBA" id="ARBA00006018"/>
    </source>
</evidence>
<dbReference type="KEGG" id="hmr:Hipma_1324"/>